<name>A0A399CXT7_9BACT</name>
<evidence type="ECO:0000256" key="5">
    <source>
        <dbReference type="RuleBase" id="RU003719"/>
    </source>
</evidence>
<sequence>MEKRPVVARLNASTFPMSSEEKKILSRVNADIIEIEGETDEEILSLCREVDAIMIVSSYLRGAVIKAMENLKIISRLGTGVDKIDMDEATRQGIIVTNLPDFSTDEVADHTMALLLSVARRLKYYEAMMRKGQRPGLINGMHRLSVQKLGVIGFGRIGRAVVKRAKGFGMDILVYDPAVSSEDVQNEGVRKVDFETILTEPDYLCLLCPLTDRTRGMIKMEELKKMKPTAVLINTGRGELLSEHDLSEALRTGVIRYAAVDVFGGINVFAETGFPVNHPYFSLDNILLTPHVSALSEESLKDARTGGAEAVVKTLSGKYPAHIVNPGVQSGIKLVQG</sequence>
<dbReference type="GO" id="GO:0008652">
    <property type="term" value="P:amino acid biosynthetic process"/>
    <property type="evidence" value="ECO:0007669"/>
    <property type="project" value="UniProtKB-KW"/>
</dbReference>
<dbReference type="SUPFAM" id="SSF52283">
    <property type="entry name" value="Formate/glycerate dehydrogenase catalytic domain-like"/>
    <property type="match status" value="1"/>
</dbReference>
<dbReference type="Gene3D" id="3.40.50.720">
    <property type="entry name" value="NAD(P)-binding Rossmann-like Domain"/>
    <property type="match status" value="2"/>
</dbReference>
<dbReference type="SUPFAM" id="SSF51735">
    <property type="entry name" value="NAD(P)-binding Rossmann-fold domains"/>
    <property type="match status" value="1"/>
</dbReference>
<dbReference type="OrthoDB" id="9777288at2"/>
<dbReference type="GO" id="GO:0016616">
    <property type="term" value="F:oxidoreductase activity, acting on the CH-OH group of donors, NAD or NADP as acceptor"/>
    <property type="evidence" value="ECO:0007669"/>
    <property type="project" value="InterPro"/>
</dbReference>
<evidence type="ECO:0000259" key="6">
    <source>
        <dbReference type="Pfam" id="PF00389"/>
    </source>
</evidence>
<evidence type="ECO:0000256" key="1">
    <source>
        <dbReference type="ARBA" id="ARBA00005854"/>
    </source>
</evidence>
<comment type="caution">
    <text evidence="8">The sequence shown here is derived from an EMBL/GenBank/DDBJ whole genome shotgun (WGS) entry which is preliminary data.</text>
</comment>
<dbReference type="InterPro" id="IPR043322">
    <property type="entry name" value="CtBP"/>
</dbReference>
<dbReference type="GO" id="GO:0051287">
    <property type="term" value="F:NAD binding"/>
    <property type="evidence" value="ECO:0007669"/>
    <property type="project" value="InterPro"/>
</dbReference>
<keyword evidence="3 5" id="KW-0560">Oxidoreductase</keyword>
<evidence type="ECO:0000256" key="2">
    <source>
        <dbReference type="ARBA" id="ARBA00022605"/>
    </source>
</evidence>
<proteinExistence type="inferred from homology"/>
<feature type="domain" description="D-isomer specific 2-hydroxyacid dehydrogenase catalytic" evidence="6">
    <location>
        <begin position="17"/>
        <end position="325"/>
    </location>
</feature>
<dbReference type="InterPro" id="IPR050857">
    <property type="entry name" value="D-2-hydroxyacid_DH"/>
</dbReference>
<evidence type="ECO:0000259" key="7">
    <source>
        <dbReference type="Pfam" id="PF02826"/>
    </source>
</evidence>
<accession>A0A399CXT7</accession>
<dbReference type="InterPro" id="IPR036291">
    <property type="entry name" value="NAD(P)-bd_dom_sf"/>
</dbReference>
<keyword evidence="9" id="KW-1185">Reference proteome</keyword>
<keyword evidence="4" id="KW-0520">NAD</keyword>
<evidence type="ECO:0000313" key="8">
    <source>
        <dbReference type="EMBL" id="RIH63973.1"/>
    </source>
</evidence>
<dbReference type="RefSeq" id="WP_119351035.1">
    <property type="nucleotide sequence ID" value="NZ_QWET01000014.1"/>
</dbReference>
<comment type="similarity">
    <text evidence="1 5">Belongs to the D-isomer specific 2-hydroxyacid dehydrogenase family.</text>
</comment>
<dbReference type="PANTHER" id="PTHR42789:SF1">
    <property type="entry name" value="D-ISOMER SPECIFIC 2-HYDROXYACID DEHYDROGENASE FAMILY PROTEIN (AFU_ORTHOLOGUE AFUA_6G10090)"/>
    <property type="match status" value="1"/>
</dbReference>
<organism evidence="8 9">
    <name type="scientific">Mariniphaga sediminis</name>
    <dbReference type="NCBI Taxonomy" id="1628158"/>
    <lineage>
        <taxon>Bacteria</taxon>
        <taxon>Pseudomonadati</taxon>
        <taxon>Bacteroidota</taxon>
        <taxon>Bacteroidia</taxon>
        <taxon>Marinilabiliales</taxon>
        <taxon>Prolixibacteraceae</taxon>
        <taxon>Mariniphaga</taxon>
    </lineage>
</organism>
<dbReference type="InterPro" id="IPR006140">
    <property type="entry name" value="D-isomer_DH_NAD-bd"/>
</dbReference>
<dbReference type="Proteomes" id="UP000266441">
    <property type="component" value="Unassembled WGS sequence"/>
</dbReference>
<dbReference type="EMBL" id="QWET01000014">
    <property type="protein sequence ID" value="RIH63973.1"/>
    <property type="molecule type" value="Genomic_DNA"/>
</dbReference>
<dbReference type="AlphaFoldDB" id="A0A399CXT7"/>
<feature type="domain" description="D-isomer specific 2-hydroxyacid dehydrogenase NAD-binding" evidence="7">
    <location>
        <begin position="112"/>
        <end position="293"/>
    </location>
</feature>
<dbReference type="Pfam" id="PF02826">
    <property type="entry name" value="2-Hacid_dh_C"/>
    <property type="match status" value="1"/>
</dbReference>
<keyword evidence="2" id="KW-0028">Amino-acid biosynthesis</keyword>
<dbReference type="InterPro" id="IPR006139">
    <property type="entry name" value="D-isomer_2_OHA_DH_cat_dom"/>
</dbReference>
<dbReference type="PANTHER" id="PTHR42789">
    <property type="entry name" value="D-ISOMER SPECIFIC 2-HYDROXYACID DEHYDROGENASE FAMILY PROTEIN (AFU_ORTHOLOGUE AFUA_6G10090)"/>
    <property type="match status" value="1"/>
</dbReference>
<dbReference type="InterPro" id="IPR029752">
    <property type="entry name" value="D-isomer_DH_CS1"/>
</dbReference>
<reference evidence="8 9" key="1">
    <citation type="journal article" date="2015" name="Int. J. Syst. Evol. Microbiol.">
        <title>Mariniphaga sediminis sp. nov., isolated from coastal sediment.</title>
        <authorList>
            <person name="Wang F.Q."/>
            <person name="Shen Q.Y."/>
            <person name="Chen G.J."/>
            <person name="Du Z.J."/>
        </authorList>
    </citation>
    <scope>NUCLEOTIDE SEQUENCE [LARGE SCALE GENOMIC DNA]</scope>
    <source>
        <strain evidence="8 9">SY21</strain>
    </source>
</reference>
<gene>
    <name evidence="8" type="ORF">D1164_16700</name>
</gene>
<dbReference type="CDD" id="cd05299">
    <property type="entry name" value="CtBP_dh"/>
    <property type="match status" value="1"/>
</dbReference>
<evidence type="ECO:0000256" key="3">
    <source>
        <dbReference type="ARBA" id="ARBA00023002"/>
    </source>
</evidence>
<dbReference type="Pfam" id="PF00389">
    <property type="entry name" value="2-Hacid_dh"/>
    <property type="match status" value="1"/>
</dbReference>
<protein>
    <submittedName>
        <fullName evidence="8">C-terminal binding protein</fullName>
    </submittedName>
</protein>
<evidence type="ECO:0000256" key="4">
    <source>
        <dbReference type="ARBA" id="ARBA00023027"/>
    </source>
</evidence>
<dbReference type="PROSITE" id="PS00065">
    <property type="entry name" value="D_2_HYDROXYACID_DH_1"/>
    <property type="match status" value="1"/>
</dbReference>
<dbReference type="GO" id="GO:0003714">
    <property type="term" value="F:transcription corepressor activity"/>
    <property type="evidence" value="ECO:0007669"/>
    <property type="project" value="InterPro"/>
</dbReference>
<evidence type="ECO:0000313" key="9">
    <source>
        <dbReference type="Proteomes" id="UP000266441"/>
    </source>
</evidence>